<evidence type="ECO:0000256" key="9">
    <source>
        <dbReference type="RuleBase" id="RU363032"/>
    </source>
</evidence>
<feature type="transmembrane region" description="Helical" evidence="9">
    <location>
        <begin position="234"/>
        <end position="264"/>
    </location>
</feature>
<dbReference type="InterPro" id="IPR035906">
    <property type="entry name" value="MetI-like_sf"/>
</dbReference>
<protein>
    <submittedName>
        <fullName evidence="11">ABC transporter permease</fullName>
    </submittedName>
</protein>
<gene>
    <name evidence="11" type="ORF">ACFOZ7_11620</name>
</gene>
<evidence type="ECO:0000313" key="12">
    <source>
        <dbReference type="Proteomes" id="UP001595821"/>
    </source>
</evidence>
<keyword evidence="3 9" id="KW-0813">Transport</keyword>
<feature type="transmembrane region" description="Helical" evidence="9">
    <location>
        <begin position="65"/>
        <end position="92"/>
    </location>
</feature>
<dbReference type="InterPro" id="IPR000515">
    <property type="entry name" value="MetI-like"/>
</dbReference>
<name>A0ABD5P0M7_9EURY</name>
<evidence type="ECO:0000313" key="11">
    <source>
        <dbReference type="EMBL" id="MFC4247620.1"/>
    </source>
</evidence>
<keyword evidence="7 9" id="KW-1133">Transmembrane helix</keyword>
<evidence type="ECO:0000256" key="1">
    <source>
        <dbReference type="ARBA" id="ARBA00004651"/>
    </source>
</evidence>
<feature type="transmembrane region" description="Helical" evidence="9">
    <location>
        <begin position="104"/>
        <end position="126"/>
    </location>
</feature>
<comment type="caution">
    <text evidence="11">The sequence shown here is derived from an EMBL/GenBank/DDBJ whole genome shotgun (WGS) entry which is preliminary data.</text>
</comment>
<dbReference type="SUPFAM" id="SSF161098">
    <property type="entry name" value="MetI-like"/>
    <property type="match status" value="1"/>
</dbReference>
<evidence type="ECO:0000256" key="5">
    <source>
        <dbReference type="ARBA" id="ARBA00022505"/>
    </source>
</evidence>
<evidence type="ECO:0000259" key="10">
    <source>
        <dbReference type="PROSITE" id="PS50928"/>
    </source>
</evidence>
<evidence type="ECO:0000256" key="4">
    <source>
        <dbReference type="ARBA" id="ARBA00022475"/>
    </source>
</evidence>
<dbReference type="PANTHER" id="PTHR30183:SF3">
    <property type="entry name" value="MOLYBDENUM TRANSPORT SYSTEM PERMEASE PROTEIN MODB"/>
    <property type="match status" value="1"/>
</dbReference>
<evidence type="ECO:0000256" key="2">
    <source>
        <dbReference type="ARBA" id="ARBA00009306"/>
    </source>
</evidence>
<evidence type="ECO:0000256" key="7">
    <source>
        <dbReference type="ARBA" id="ARBA00022989"/>
    </source>
</evidence>
<dbReference type="GeneID" id="71852697"/>
<dbReference type="Proteomes" id="UP001595821">
    <property type="component" value="Unassembled WGS sequence"/>
</dbReference>
<proteinExistence type="inferred from homology"/>
<comment type="subcellular location">
    <subcellularLocation>
        <location evidence="1 9">Cell membrane</location>
        <topology evidence="1 9">Multi-pass membrane protein</topology>
    </subcellularLocation>
</comment>
<dbReference type="PROSITE" id="PS50928">
    <property type="entry name" value="ABC_TM1"/>
    <property type="match status" value="1"/>
</dbReference>
<keyword evidence="8 9" id="KW-0472">Membrane</keyword>
<keyword evidence="5" id="KW-0500">Molybdenum</keyword>
<organism evidence="11 12">
    <name type="scientific">Natribaculum luteum</name>
    <dbReference type="NCBI Taxonomy" id="1586232"/>
    <lineage>
        <taxon>Archaea</taxon>
        <taxon>Methanobacteriati</taxon>
        <taxon>Methanobacteriota</taxon>
        <taxon>Stenosarchaea group</taxon>
        <taxon>Halobacteria</taxon>
        <taxon>Halobacteriales</taxon>
        <taxon>Natrialbaceae</taxon>
        <taxon>Natribaculum</taxon>
    </lineage>
</organism>
<evidence type="ECO:0000256" key="3">
    <source>
        <dbReference type="ARBA" id="ARBA00022448"/>
    </source>
</evidence>
<dbReference type="EMBL" id="JBHSDJ010000080">
    <property type="protein sequence ID" value="MFC4247620.1"/>
    <property type="molecule type" value="Genomic_DNA"/>
</dbReference>
<feature type="transmembrane region" description="Helical" evidence="9">
    <location>
        <begin position="146"/>
        <end position="169"/>
    </location>
</feature>
<keyword evidence="6 9" id="KW-0812">Transmembrane</keyword>
<dbReference type="RefSeq" id="WP_246971939.1">
    <property type="nucleotide sequence ID" value="NZ_CP095397.1"/>
</dbReference>
<accession>A0ABD5P0M7</accession>
<evidence type="ECO:0000256" key="8">
    <source>
        <dbReference type="ARBA" id="ARBA00023136"/>
    </source>
</evidence>
<dbReference type="CDD" id="cd06261">
    <property type="entry name" value="TM_PBP2"/>
    <property type="match status" value="1"/>
</dbReference>
<dbReference type="Gene3D" id="1.10.3720.10">
    <property type="entry name" value="MetI-like"/>
    <property type="match status" value="1"/>
</dbReference>
<dbReference type="AlphaFoldDB" id="A0ABD5P0M7"/>
<feature type="domain" description="ABC transmembrane type-1" evidence="10">
    <location>
        <begin position="66"/>
        <end position="262"/>
    </location>
</feature>
<feature type="transmembrane region" description="Helical" evidence="9">
    <location>
        <begin position="190"/>
        <end position="214"/>
    </location>
</feature>
<sequence length="275" mass="29239">MTRMHETKSNRTGFNSVFGGDYTVFGLLGAILAVYLLYPFVTFFAGAQGNGISVADFTRPEIISAARYSLTTAPISTAVATAFGVPLAYFLSRSEFRGKLLVDSLVILPLVLPPVVGGVMLLTGFGSFTPVGQVANSLGLTLTDSYIGIIFAQTFVASPFVVITSRAGFDSVEEYERASRSLGKGPVETFFRVSLPLTSGHILAGVALTFARSIGEFGATMMTAYNPHTMPTQIWVTFISRGVYATLPIVAVLVTFGLAVVVGIRYSGKSIGVKE</sequence>
<dbReference type="PANTHER" id="PTHR30183">
    <property type="entry name" value="MOLYBDENUM TRANSPORT SYSTEM PERMEASE PROTEIN MODB"/>
    <property type="match status" value="1"/>
</dbReference>
<comment type="similarity">
    <text evidence="2 9">Belongs to the binding-protein-dependent transport system permease family.</text>
</comment>
<dbReference type="GO" id="GO:0005886">
    <property type="term" value="C:plasma membrane"/>
    <property type="evidence" value="ECO:0007669"/>
    <property type="project" value="UniProtKB-SubCell"/>
</dbReference>
<evidence type="ECO:0000256" key="6">
    <source>
        <dbReference type="ARBA" id="ARBA00022692"/>
    </source>
</evidence>
<dbReference type="Pfam" id="PF00528">
    <property type="entry name" value="BPD_transp_1"/>
    <property type="match status" value="1"/>
</dbReference>
<feature type="transmembrane region" description="Helical" evidence="9">
    <location>
        <begin position="21"/>
        <end position="45"/>
    </location>
</feature>
<keyword evidence="4" id="KW-1003">Cell membrane</keyword>
<reference evidence="11 12" key="1">
    <citation type="journal article" date="2014" name="Int. J. Syst. Evol. Microbiol.">
        <title>Complete genome sequence of Corynebacterium casei LMG S-19264T (=DSM 44701T), isolated from a smear-ripened cheese.</title>
        <authorList>
            <consortium name="US DOE Joint Genome Institute (JGI-PGF)"/>
            <person name="Walter F."/>
            <person name="Albersmeier A."/>
            <person name="Kalinowski J."/>
            <person name="Ruckert C."/>
        </authorList>
    </citation>
    <scope>NUCLEOTIDE SEQUENCE [LARGE SCALE GENOMIC DNA]</scope>
    <source>
        <strain evidence="11 12">IBRC-M 10912</strain>
    </source>
</reference>